<dbReference type="EMBL" id="LAVV01006624">
    <property type="protein sequence ID" value="KNZ59056.1"/>
    <property type="molecule type" value="Genomic_DNA"/>
</dbReference>
<dbReference type="VEuPathDB" id="FungiDB:VP01_1808g3"/>
<keyword evidence="2" id="KW-0812">Transmembrane</keyword>
<name>A0A0L6VE45_9BASI</name>
<feature type="transmembrane region" description="Helical" evidence="2">
    <location>
        <begin position="82"/>
        <end position="103"/>
    </location>
</feature>
<dbReference type="AlphaFoldDB" id="A0A0L6VE45"/>
<gene>
    <name evidence="3" type="ORF">VP01_1808g3</name>
</gene>
<keyword evidence="2" id="KW-0472">Membrane</keyword>
<feature type="compositionally biased region" description="Basic and acidic residues" evidence="1">
    <location>
        <begin position="111"/>
        <end position="129"/>
    </location>
</feature>
<evidence type="ECO:0000313" key="4">
    <source>
        <dbReference type="Proteomes" id="UP000037035"/>
    </source>
</evidence>
<feature type="region of interest" description="Disordered" evidence="1">
    <location>
        <begin position="109"/>
        <end position="129"/>
    </location>
</feature>
<keyword evidence="4" id="KW-1185">Reference proteome</keyword>
<evidence type="ECO:0000256" key="1">
    <source>
        <dbReference type="SAM" id="MobiDB-lite"/>
    </source>
</evidence>
<protein>
    <submittedName>
        <fullName evidence="3">Uncharacterized protein</fullName>
    </submittedName>
</protein>
<feature type="region of interest" description="Disordered" evidence="1">
    <location>
        <begin position="148"/>
        <end position="174"/>
    </location>
</feature>
<proteinExistence type="predicted"/>
<dbReference type="OrthoDB" id="2519096at2759"/>
<keyword evidence="2" id="KW-1133">Transmembrane helix</keyword>
<comment type="caution">
    <text evidence="3">The sequence shown here is derived from an EMBL/GenBank/DDBJ whole genome shotgun (WGS) entry which is preliminary data.</text>
</comment>
<dbReference type="Proteomes" id="UP000037035">
    <property type="component" value="Unassembled WGS sequence"/>
</dbReference>
<evidence type="ECO:0000313" key="3">
    <source>
        <dbReference type="EMBL" id="KNZ59056.1"/>
    </source>
</evidence>
<feature type="region of interest" description="Disordered" evidence="1">
    <location>
        <begin position="1"/>
        <end position="25"/>
    </location>
</feature>
<organism evidence="3 4">
    <name type="scientific">Puccinia sorghi</name>
    <dbReference type="NCBI Taxonomy" id="27349"/>
    <lineage>
        <taxon>Eukaryota</taxon>
        <taxon>Fungi</taxon>
        <taxon>Dikarya</taxon>
        <taxon>Basidiomycota</taxon>
        <taxon>Pucciniomycotina</taxon>
        <taxon>Pucciniomycetes</taxon>
        <taxon>Pucciniales</taxon>
        <taxon>Pucciniaceae</taxon>
        <taxon>Puccinia</taxon>
    </lineage>
</organism>
<accession>A0A0L6VE45</accession>
<feature type="compositionally biased region" description="Basic and acidic residues" evidence="1">
    <location>
        <begin position="1"/>
        <end position="11"/>
    </location>
</feature>
<sequence>MDTKGKGEEGRQSWSRNGSGVMERDIGVTGRDGLLVLLMISLEAGGDRGEASKQTVLRMTVRHGQISLSEVAEPMMVGATTWVLMGMGIMILLVLGAMCWIVVAAGHSSKRGGEDGAREDQRASRMMGDDIRPFRAASLDVVPIKAVGQRLDHPDHHHQPTTGRRPGEEPDDTASINTHFTICRAKKLHNLFRSTSPHSSSPHLIRMPHQAPISPVPTSASATCFAPTSPISISTINTPSSQTLAFSDYHPLPSLPKQCKTT</sequence>
<evidence type="ECO:0000256" key="2">
    <source>
        <dbReference type="SAM" id="Phobius"/>
    </source>
</evidence>
<reference evidence="3 4" key="1">
    <citation type="submission" date="2015-08" db="EMBL/GenBank/DDBJ databases">
        <title>Next Generation Sequencing and Analysis of the Genome of Puccinia sorghi L Schw, the Causal Agent of Maize Common Rust.</title>
        <authorList>
            <person name="Rochi L."/>
            <person name="Burguener G."/>
            <person name="Darino M."/>
            <person name="Turjanski A."/>
            <person name="Kreff E."/>
            <person name="Dieguez M.J."/>
            <person name="Sacco F."/>
        </authorList>
    </citation>
    <scope>NUCLEOTIDE SEQUENCE [LARGE SCALE GENOMIC DNA]</scope>
    <source>
        <strain evidence="3 4">RO10H11247</strain>
    </source>
</reference>